<keyword evidence="1" id="KW-0695">RNA-directed DNA polymerase</keyword>
<keyword evidence="2" id="KW-1185">Reference proteome</keyword>
<name>A0A5M3ZBL7_ASPTE</name>
<dbReference type="InterPro" id="IPR000477">
    <property type="entry name" value="RT_dom"/>
</dbReference>
<sequence>MTDRKARVRLQKTTPLAPLACGLSQGSLASPILFLLYTEPIYWLGFLAGPNLLIKAKAYITSPRYGYADDTAVLSIGRSLQDSAKLAAREVTCIIDRGNRNGVTFDPRETEVMHFSCRNLDRGISPPVMHGDIAKRPEEAIRWLRVWLDRKLSFRTYVEKWAGKARESLIC</sequence>
<comment type="caution">
    <text evidence="1">The sequence shown here is derived from an EMBL/GenBank/DDBJ whole genome shotgun (WGS) entry which is preliminary data.</text>
</comment>
<dbReference type="Proteomes" id="UP000452235">
    <property type="component" value="Unassembled WGS sequence"/>
</dbReference>
<protein>
    <submittedName>
        <fullName evidence="1">Reverse transcriptase</fullName>
    </submittedName>
</protein>
<gene>
    <name evidence="1" type="ORF">ATEIFO6365_0017000100</name>
</gene>
<dbReference type="PANTHER" id="PTHR33481:SF1">
    <property type="entry name" value="ENDONUCLEASE_EXONUCLEASE_PHOSPHATASE DOMAIN-CONTAINING PROTEIN-RELATED"/>
    <property type="match status" value="1"/>
</dbReference>
<keyword evidence="1" id="KW-0808">Transferase</keyword>
<dbReference type="PROSITE" id="PS50878">
    <property type="entry name" value="RT_POL"/>
    <property type="match status" value="1"/>
</dbReference>
<organism evidence="1 2">
    <name type="scientific">Aspergillus terreus</name>
    <dbReference type="NCBI Taxonomy" id="33178"/>
    <lineage>
        <taxon>Eukaryota</taxon>
        <taxon>Fungi</taxon>
        <taxon>Dikarya</taxon>
        <taxon>Ascomycota</taxon>
        <taxon>Pezizomycotina</taxon>
        <taxon>Eurotiomycetes</taxon>
        <taxon>Eurotiomycetidae</taxon>
        <taxon>Eurotiales</taxon>
        <taxon>Aspergillaceae</taxon>
        <taxon>Aspergillus</taxon>
        <taxon>Aspergillus subgen. Circumdati</taxon>
    </lineage>
</organism>
<dbReference type="OrthoDB" id="4507925at2759"/>
<keyword evidence="1" id="KW-0548">Nucleotidyltransferase</keyword>
<dbReference type="GO" id="GO:0003964">
    <property type="term" value="F:RNA-directed DNA polymerase activity"/>
    <property type="evidence" value="ECO:0007669"/>
    <property type="project" value="UniProtKB-KW"/>
</dbReference>
<dbReference type="AlphaFoldDB" id="A0A5M3ZBL7"/>
<dbReference type="EMBL" id="BLJY01000017">
    <property type="protein sequence ID" value="GFF21839.1"/>
    <property type="molecule type" value="Genomic_DNA"/>
</dbReference>
<evidence type="ECO:0000313" key="1">
    <source>
        <dbReference type="EMBL" id="GFF21839.1"/>
    </source>
</evidence>
<accession>A0A5M3ZBL7</accession>
<evidence type="ECO:0000313" key="2">
    <source>
        <dbReference type="Proteomes" id="UP000452235"/>
    </source>
</evidence>
<dbReference type="PANTHER" id="PTHR33481">
    <property type="entry name" value="REVERSE TRANSCRIPTASE"/>
    <property type="match status" value="1"/>
</dbReference>
<proteinExistence type="predicted"/>
<reference evidence="1 2" key="1">
    <citation type="submission" date="2020-01" db="EMBL/GenBank/DDBJ databases">
        <title>Aspergillus terreus IFO 6365 whole genome shotgun sequence.</title>
        <authorList>
            <person name="Kanamasa S."/>
            <person name="Takahashi H."/>
        </authorList>
    </citation>
    <scope>NUCLEOTIDE SEQUENCE [LARGE SCALE GENOMIC DNA]</scope>
    <source>
        <strain evidence="1 2">IFO 6365</strain>
    </source>
</reference>